<proteinExistence type="predicted"/>
<accession>A0A917JA46</accession>
<organism evidence="2 3">
    <name type="scientific">Mucilaginibacter galii</name>
    <dbReference type="NCBI Taxonomy" id="2005073"/>
    <lineage>
        <taxon>Bacteria</taxon>
        <taxon>Pseudomonadati</taxon>
        <taxon>Bacteroidota</taxon>
        <taxon>Sphingobacteriia</taxon>
        <taxon>Sphingobacteriales</taxon>
        <taxon>Sphingobacteriaceae</taxon>
        <taxon>Mucilaginibacter</taxon>
    </lineage>
</organism>
<feature type="signal peptide" evidence="1">
    <location>
        <begin position="1"/>
        <end position="21"/>
    </location>
</feature>
<reference evidence="2" key="1">
    <citation type="journal article" date="2014" name="Int. J. Syst. Evol. Microbiol.">
        <title>Complete genome sequence of Corynebacterium casei LMG S-19264T (=DSM 44701T), isolated from a smear-ripened cheese.</title>
        <authorList>
            <consortium name="US DOE Joint Genome Institute (JGI-PGF)"/>
            <person name="Walter F."/>
            <person name="Albersmeier A."/>
            <person name="Kalinowski J."/>
            <person name="Ruckert C."/>
        </authorList>
    </citation>
    <scope>NUCLEOTIDE SEQUENCE</scope>
    <source>
        <strain evidence="2">CCM 8711</strain>
    </source>
</reference>
<sequence>MKAAKLIFLFLLTLSSSGELFAQKSAEASDVLAIRREYQKINAMPLTKKHYTYESSGCADGGVVDYFLNNRQIVKITESGAIGDGSWVNEYYYSNGKVIFIFETTVGGPAIGKITKTADRYYVKNDRPVRVMEGSKIVPVNSRAVEIIKTANKIYKAYITKDFVAALCN</sequence>
<feature type="chain" id="PRO_5036880554" evidence="1">
    <location>
        <begin position="22"/>
        <end position="169"/>
    </location>
</feature>
<dbReference type="EMBL" id="BMDO01000008">
    <property type="protein sequence ID" value="GGI51658.1"/>
    <property type="molecule type" value="Genomic_DNA"/>
</dbReference>
<evidence type="ECO:0000313" key="3">
    <source>
        <dbReference type="Proteomes" id="UP000662074"/>
    </source>
</evidence>
<dbReference type="RefSeq" id="WP_188417773.1">
    <property type="nucleotide sequence ID" value="NZ_BMDO01000008.1"/>
</dbReference>
<evidence type="ECO:0000313" key="2">
    <source>
        <dbReference type="EMBL" id="GGI51658.1"/>
    </source>
</evidence>
<dbReference type="Proteomes" id="UP000662074">
    <property type="component" value="Unassembled WGS sequence"/>
</dbReference>
<protein>
    <submittedName>
        <fullName evidence="2">Uncharacterized protein</fullName>
    </submittedName>
</protein>
<keyword evidence="1" id="KW-0732">Signal</keyword>
<gene>
    <name evidence="2" type="ORF">GCM10011425_28700</name>
</gene>
<evidence type="ECO:0000256" key="1">
    <source>
        <dbReference type="SAM" id="SignalP"/>
    </source>
</evidence>
<comment type="caution">
    <text evidence="2">The sequence shown here is derived from an EMBL/GenBank/DDBJ whole genome shotgun (WGS) entry which is preliminary data.</text>
</comment>
<dbReference type="AlphaFoldDB" id="A0A917JA46"/>
<reference evidence="2" key="2">
    <citation type="submission" date="2020-09" db="EMBL/GenBank/DDBJ databases">
        <authorList>
            <person name="Sun Q."/>
            <person name="Sedlacek I."/>
        </authorList>
    </citation>
    <scope>NUCLEOTIDE SEQUENCE</scope>
    <source>
        <strain evidence="2">CCM 8711</strain>
    </source>
</reference>
<name>A0A917JA46_9SPHI</name>
<keyword evidence="3" id="KW-1185">Reference proteome</keyword>